<dbReference type="SUPFAM" id="SSF57535">
    <property type="entry name" value="Complement control module/SCR domain"/>
    <property type="match status" value="8"/>
</dbReference>
<sequence length="1076" mass="112109">MSLTVHLKLFMIHTLVLDNVFPISVWAKPSKSGSDIYRLGSAELLTEGYRRGTRDDDAVVVILNRGPPRACSNSCASKLIVNERINDGVILHQINTSVPPPGYKSVDGASSLYCVLNEGDCGADAPLFIFRKRSPINTAYAYSVDPNVSIAGFEKEAKPLCYGWSDRGKRADGVLSNVLKQLDGCGPISGVVNGQVTNSFFSSAVNITQVIYESASNVNFPVGSTATVHCRNGFTVVGPTSLTCTHFGWYPESVLGNCAVENDAPISHCESFPTPQNGQIIYNSQRSGVHPSGTIAILQCDIGFRATSTTLEAKCENGLWSTPNLGPCEQSTSRCSQLPSVLNGQIEYITDKNGQLGVGATAKLRCIAGYQIAGSNFVTCTTSGWIPFTGIGTCHLSNVQCVTGMPVVLNGQISYSQGGLFGPFPSGTLATLTCNAGFIVSGQSTASCSGQSWQPSSFGTCSRDPGDGSGAHCPFGLGPPIGGTISYSKVRSRQASSATLEIFRRANGIGKNLMLCSDQVEQNNQRPFYWRHFRNERMQLLLSAEEMNALMITFRGGLQGHRSVLFLLELQRHYSAQADPHRVQRHLNVLTASGVRTLSEPVQRLQELAVEMQCSSAISTPANGQVTYSEGRSIAPFPSGTMAMLTCSLGNQPSGEITSRCDNGQWRPSTFSPCTRSASGAAQCVFGIGPPVNGRVHYSNGALLGPFPSGTSAGVVCNSGFAPTGTTPSVCQNGQWSSTALGQCTRGGGSGVTQCPTGPGTVFNGQINYSNGAIFGPFPSGVTATLSCNSGFSPSGGLTTSTCQNGIWSPSSLAQCVVGGSGSDGAQCFSGLATPPNGQISYSNGMQFGPFPSNTAATLTCLFGFSPSGQTTSICTNGVWNPPTMSQCIQGIGSPGQCFALMPPFNGQISYSQQSSSSTYPTGTIATLMCGLGFTVSGGATATTCINGQWNPSTLGTCQAGIGGSGSGASTTGQCLFALPSVSNGNIQYSSGSSIGPFNSGTSASLTCNSGSTLMGPMTSFCSYGVWQPSSLGPCSSTNGVTDVGSGVSGRQCYILPAVLEGEVSFAVRTKLSCWK</sequence>
<dbReference type="PANTHER" id="PTHR45785:SF2">
    <property type="entry name" value="COMPLEMENT FACTOR H-RELATED"/>
    <property type="match status" value="1"/>
</dbReference>
<feature type="disulfide bond" evidence="5">
    <location>
        <begin position="434"/>
        <end position="461"/>
    </location>
</feature>
<dbReference type="InterPro" id="IPR000436">
    <property type="entry name" value="Sushi_SCR_CCP_dom"/>
</dbReference>
<evidence type="ECO:0000256" key="5">
    <source>
        <dbReference type="PROSITE-ProRule" id="PRU00302"/>
    </source>
</evidence>
<organism evidence="9 10">
    <name type="scientific">Toxocara canis</name>
    <name type="common">Canine roundworm</name>
    <dbReference type="NCBI Taxonomy" id="6265"/>
    <lineage>
        <taxon>Eukaryota</taxon>
        <taxon>Metazoa</taxon>
        <taxon>Ecdysozoa</taxon>
        <taxon>Nematoda</taxon>
        <taxon>Chromadorea</taxon>
        <taxon>Rhabditida</taxon>
        <taxon>Spirurina</taxon>
        <taxon>Ascaridomorpha</taxon>
        <taxon>Ascaridoidea</taxon>
        <taxon>Toxocaridae</taxon>
        <taxon>Toxocara</taxon>
    </lineage>
</organism>
<proteinExistence type="predicted"/>
<comment type="subcellular location">
    <subcellularLocation>
        <location evidence="1">Virion</location>
    </subcellularLocation>
</comment>
<evidence type="ECO:0000256" key="2">
    <source>
        <dbReference type="ARBA" id="ARBA00022659"/>
    </source>
</evidence>
<dbReference type="CDD" id="cd00033">
    <property type="entry name" value="CCP"/>
    <property type="match status" value="4"/>
</dbReference>
<feature type="chain" id="PRO_5044553257" evidence="6">
    <location>
        <begin position="28"/>
        <end position="1076"/>
    </location>
</feature>
<evidence type="ECO:0000313" key="9">
    <source>
        <dbReference type="Proteomes" id="UP000050794"/>
    </source>
</evidence>
<feature type="domain" description="Sushi" evidence="7">
    <location>
        <begin position="333"/>
        <end position="396"/>
    </location>
</feature>
<dbReference type="Proteomes" id="UP000050794">
    <property type="component" value="Unassembled WGS sequence"/>
</dbReference>
<evidence type="ECO:0000313" key="10">
    <source>
        <dbReference type="WBParaSite" id="TCNE_0000913301-mRNA-1"/>
    </source>
</evidence>
<evidence type="ECO:0000256" key="4">
    <source>
        <dbReference type="ARBA" id="ARBA00023157"/>
    </source>
</evidence>
<reference evidence="8 9" key="2">
    <citation type="submission" date="2018-11" db="EMBL/GenBank/DDBJ databases">
        <authorList>
            <consortium name="Pathogen Informatics"/>
        </authorList>
    </citation>
    <scope>NUCLEOTIDE SEQUENCE [LARGE SCALE GENOMIC DNA]</scope>
</reference>
<dbReference type="AlphaFoldDB" id="A0A183UKW3"/>
<dbReference type="EMBL" id="UYWY01020085">
    <property type="protein sequence ID" value="VDM40454.1"/>
    <property type="molecule type" value="Genomic_DNA"/>
</dbReference>
<dbReference type="PANTHER" id="PTHR45785">
    <property type="entry name" value="COMPLEMENT FACTOR H-RELATED"/>
    <property type="match status" value="1"/>
</dbReference>
<dbReference type="InterPro" id="IPR051503">
    <property type="entry name" value="ComplSys_Reg/VirEntry_Med"/>
</dbReference>
<feature type="domain" description="Sushi" evidence="7">
    <location>
        <begin position="753"/>
        <end position="818"/>
    </location>
</feature>
<keyword evidence="9" id="KW-1185">Reference proteome</keyword>
<accession>A0A183UKW3</accession>
<feature type="domain" description="Sushi" evidence="7">
    <location>
        <begin position="399"/>
        <end position="463"/>
    </location>
</feature>
<protein>
    <submittedName>
        <fullName evidence="10">Sushi, von Willebrand factor type A, EGF and pentraxin domain-containing protein 1</fullName>
    </submittedName>
</protein>
<evidence type="ECO:0000256" key="6">
    <source>
        <dbReference type="SAM" id="SignalP"/>
    </source>
</evidence>
<comment type="caution">
    <text evidence="5">Lacks conserved residue(s) required for the propagation of feature annotation.</text>
</comment>
<dbReference type="WBParaSite" id="TCNE_0000913301-mRNA-1">
    <property type="protein sequence ID" value="TCNE_0000913301-mRNA-1"/>
    <property type="gene ID" value="TCNE_0000913301"/>
</dbReference>
<evidence type="ECO:0000259" key="7">
    <source>
        <dbReference type="PROSITE" id="PS50923"/>
    </source>
</evidence>
<dbReference type="Pfam" id="PF00084">
    <property type="entry name" value="Sushi"/>
    <property type="match status" value="7"/>
</dbReference>
<evidence type="ECO:0000313" key="8">
    <source>
        <dbReference type="EMBL" id="VDM40454.1"/>
    </source>
</evidence>
<dbReference type="SMART" id="SM00032">
    <property type="entry name" value="CCP"/>
    <property type="match status" value="10"/>
</dbReference>
<keyword evidence="3 6" id="KW-0732">Signal</keyword>
<dbReference type="PROSITE" id="PS50923">
    <property type="entry name" value="SUSHI"/>
    <property type="match status" value="4"/>
</dbReference>
<name>A0A183UKW3_TOXCA</name>
<reference evidence="10" key="1">
    <citation type="submission" date="2016-06" db="UniProtKB">
        <authorList>
            <consortium name="WormBaseParasite"/>
        </authorList>
    </citation>
    <scope>IDENTIFICATION</scope>
</reference>
<feature type="domain" description="Sushi" evidence="7">
    <location>
        <begin position="896"/>
        <end position="960"/>
    </location>
</feature>
<keyword evidence="2 5" id="KW-0768">Sushi</keyword>
<dbReference type="Gene3D" id="2.10.70.10">
    <property type="entry name" value="Complement Module, domain 1"/>
    <property type="match status" value="10"/>
</dbReference>
<keyword evidence="4 5" id="KW-1015">Disulfide bond</keyword>
<evidence type="ECO:0000256" key="1">
    <source>
        <dbReference type="ARBA" id="ARBA00004328"/>
    </source>
</evidence>
<feature type="signal peptide" evidence="6">
    <location>
        <begin position="1"/>
        <end position="27"/>
    </location>
</feature>
<gene>
    <name evidence="8" type="ORF">TCNE_LOCUS9133</name>
</gene>
<dbReference type="InterPro" id="IPR035976">
    <property type="entry name" value="Sushi/SCR/CCP_sf"/>
</dbReference>
<evidence type="ECO:0000256" key="3">
    <source>
        <dbReference type="ARBA" id="ARBA00022729"/>
    </source>
</evidence>